<dbReference type="KEGG" id="mox:DAMO_3174"/>
<evidence type="ECO:0000313" key="2">
    <source>
        <dbReference type="Proteomes" id="UP000006898"/>
    </source>
</evidence>
<reference evidence="1 2" key="1">
    <citation type="journal article" date="2010" name="Nature">
        <title>Nitrite-driven anaerobic methane oxidation by oxygenic bacteria.</title>
        <authorList>
            <person name="Ettwig K.F."/>
            <person name="Butler M.K."/>
            <person name="Le Paslier D."/>
            <person name="Pelletier E."/>
            <person name="Mangenot S."/>
            <person name="Kuypers M.M.M."/>
            <person name="Schreiber F."/>
            <person name="Dutilh B.E."/>
            <person name="Zedelius J."/>
            <person name="de Beer D."/>
            <person name="Gloerich J."/>
            <person name="Wessels H.J.C.T."/>
            <person name="van Allen T."/>
            <person name="Luesken F."/>
            <person name="Wu M."/>
            <person name="van de Pas-Schoonen K.T."/>
            <person name="Op den Camp H.J.M."/>
            <person name="Janssen-Megens E.M."/>
            <person name="Francoijs K-J."/>
            <person name="Stunnenberg H."/>
            <person name="Weissenbach J."/>
            <person name="Jetten M.S.M."/>
            <person name="Strous M."/>
        </authorList>
    </citation>
    <scope>NUCLEOTIDE SEQUENCE [LARGE SCALE GENOMIC DNA]</scope>
</reference>
<proteinExistence type="predicted"/>
<sequence length="92" mass="10985">MSFKYRVRKRFLDSRNMKPETRLGKRIMPSALCQRGRTCCDRPYGLRPHEGRMGIIPECFSQLSYSDNHYYRVLHTDTVNYKMIIFTSPEMT</sequence>
<dbReference type="Proteomes" id="UP000006898">
    <property type="component" value="Chromosome"/>
</dbReference>
<gene>
    <name evidence="1" type="ORF">DAMO_3174</name>
</gene>
<name>D5MNA3_METO1</name>
<evidence type="ECO:0000313" key="1">
    <source>
        <dbReference type="EMBL" id="CBE70247.1"/>
    </source>
</evidence>
<dbReference type="AlphaFoldDB" id="D5MNA3"/>
<dbReference type="EMBL" id="FP565575">
    <property type="protein sequence ID" value="CBE70247.1"/>
    <property type="molecule type" value="Genomic_DNA"/>
</dbReference>
<organism evidence="1 2">
    <name type="scientific">Methylomirabilis oxygeniifera</name>
    <dbReference type="NCBI Taxonomy" id="671143"/>
    <lineage>
        <taxon>Bacteria</taxon>
        <taxon>Candidatus Methylomirabilota</taxon>
        <taxon>Candidatus Methylomirabilia</taxon>
        <taxon>Candidatus Methylomirabilales</taxon>
        <taxon>Candidatus Methylomirabilaceae</taxon>
        <taxon>Candidatus Methylomirabilis</taxon>
    </lineage>
</organism>
<protein>
    <submittedName>
        <fullName evidence="1">Uncharacterized protein</fullName>
    </submittedName>
</protein>
<accession>D5MNA3</accession>
<dbReference type="HOGENOM" id="CLU_2407805_0_0_0"/>
<dbReference type="STRING" id="671143.DAMO_3174"/>